<dbReference type="PANTHER" id="PTHR34853:SF1">
    <property type="entry name" value="LIPASE 5"/>
    <property type="match status" value="1"/>
</dbReference>
<dbReference type="Gene3D" id="3.40.50.1820">
    <property type="entry name" value="alpha/beta hydrolase"/>
    <property type="match status" value="2"/>
</dbReference>
<accession>A0ABP9K424</accession>
<organism evidence="2 3">
    <name type="scientific">Nocardia callitridis</name>
    <dbReference type="NCBI Taxonomy" id="648753"/>
    <lineage>
        <taxon>Bacteria</taxon>
        <taxon>Bacillati</taxon>
        <taxon>Actinomycetota</taxon>
        <taxon>Actinomycetes</taxon>
        <taxon>Mycobacteriales</taxon>
        <taxon>Nocardiaceae</taxon>
        <taxon>Nocardia</taxon>
    </lineage>
</organism>
<evidence type="ECO:0000256" key="1">
    <source>
        <dbReference type="SAM" id="SignalP"/>
    </source>
</evidence>
<dbReference type="PANTHER" id="PTHR34853">
    <property type="match status" value="1"/>
</dbReference>
<dbReference type="RefSeq" id="WP_345494825.1">
    <property type="nucleotide sequence ID" value="NZ_BAABJM010000002.1"/>
</dbReference>
<dbReference type="InterPro" id="IPR005152">
    <property type="entry name" value="Lipase_secreted"/>
</dbReference>
<dbReference type="PIRSF" id="PIRSF029171">
    <property type="entry name" value="Esterase_LipA"/>
    <property type="match status" value="1"/>
</dbReference>
<proteinExistence type="predicted"/>
<feature type="chain" id="PRO_5045360690" evidence="1">
    <location>
        <begin position="28"/>
        <end position="371"/>
    </location>
</feature>
<feature type="signal peptide" evidence="1">
    <location>
        <begin position="1"/>
        <end position="27"/>
    </location>
</feature>
<dbReference type="Pfam" id="PF03583">
    <property type="entry name" value="LIP"/>
    <property type="match status" value="1"/>
</dbReference>
<reference evidence="3" key="1">
    <citation type="journal article" date="2019" name="Int. J. Syst. Evol. Microbiol.">
        <title>The Global Catalogue of Microorganisms (GCM) 10K type strain sequencing project: providing services to taxonomists for standard genome sequencing and annotation.</title>
        <authorList>
            <consortium name="The Broad Institute Genomics Platform"/>
            <consortium name="The Broad Institute Genome Sequencing Center for Infectious Disease"/>
            <person name="Wu L."/>
            <person name="Ma J."/>
        </authorList>
    </citation>
    <scope>NUCLEOTIDE SEQUENCE [LARGE SCALE GENOMIC DNA]</scope>
    <source>
        <strain evidence="3">JCM 18298</strain>
    </source>
</reference>
<gene>
    <name evidence="2" type="ORF">GCM10023318_18640</name>
</gene>
<protein>
    <submittedName>
        <fullName evidence="2">Prolyl oligopeptidase family serine peptidase</fullName>
    </submittedName>
</protein>
<comment type="caution">
    <text evidence="2">The sequence shown here is derived from an EMBL/GenBank/DDBJ whole genome shotgun (WGS) entry which is preliminary data.</text>
</comment>
<dbReference type="InterPro" id="IPR029058">
    <property type="entry name" value="AB_hydrolase_fold"/>
</dbReference>
<dbReference type="Proteomes" id="UP001500603">
    <property type="component" value="Unassembled WGS sequence"/>
</dbReference>
<dbReference type="SUPFAM" id="SSF53474">
    <property type="entry name" value="alpha/beta-Hydrolases"/>
    <property type="match status" value="1"/>
</dbReference>
<keyword evidence="3" id="KW-1185">Reference proteome</keyword>
<keyword evidence="1" id="KW-0732">Signal</keyword>
<evidence type="ECO:0000313" key="3">
    <source>
        <dbReference type="Proteomes" id="UP001500603"/>
    </source>
</evidence>
<sequence>MMCARIVAGLLVVVSASLLPTTAAAHAQQPGVVTDSSAIEGRLHVAGAASATRLTYWSRGPRGPMRSTGVVYVPEGDAPAGGWPIVAYAHGTVGLADQCVFTMQARDYYLDSVYPDLLRAGYAVVVSDYVGLGTEGTHPYLDGPAQARSVVDGVRAARALTPTLGVDWAVVGQSQGGQSALFTGNLGPGDAKELRLRGVAATGPASNLELLVPLAGPWIPRLPLRNTTTYFAMLLAGLRDNAPELNIDGYLTPLGRRSVELAATTCMTEADEQLGEVSIGSMLSRPLNDPALLAETHRMLHVPTDGYSVPVLIGQGATDQDVPAPLTAALAAQLRLSGTDVQVEVYQGDHLATARDSFADVLVFLRRVMGP</sequence>
<dbReference type="EMBL" id="BAABJM010000002">
    <property type="protein sequence ID" value="GAA5049590.1"/>
    <property type="molecule type" value="Genomic_DNA"/>
</dbReference>
<name>A0ABP9K424_9NOCA</name>
<evidence type="ECO:0000313" key="2">
    <source>
        <dbReference type="EMBL" id="GAA5049590.1"/>
    </source>
</evidence>